<feature type="region of interest" description="Disordered" evidence="1">
    <location>
        <begin position="217"/>
        <end position="277"/>
    </location>
</feature>
<feature type="transmembrane region" description="Helical" evidence="2">
    <location>
        <begin position="152"/>
        <end position="172"/>
    </location>
</feature>
<protein>
    <submittedName>
        <fullName evidence="3">Uncharacterized protein</fullName>
    </submittedName>
</protein>
<keyword evidence="2" id="KW-0472">Membrane</keyword>
<dbReference type="Proteomes" id="UP000002035">
    <property type="component" value="Unassembled WGS sequence"/>
</dbReference>
<dbReference type="EMBL" id="DS995704">
    <property type="protein sequence ID" value="EEQ31534.1"/>
    <property type="molecule type" value="Genomic_DNA"/>
</dbReference>
<dbReference type="eggNOG" id="ENOG502RP0Q">
    <property type="taxonomic scope" value="Eukaryota"/>
</dbReference>
<accession>C5FPL8</accession>
<reference evidence="4" key="1">
    <citation type="journal article" date="2012" name="MBio">
        <title>Comparative genome analysis of Trichophyton rubrum and related dermatophytes reveals candidate genes involved in infection.</title>
        <authorList>
            <person name="Martinez D.A."/>
            <person name="Oliver B.G."/>
            <person name="Graeser Y."/>
            <person name="Goldberg J.M."/>
            <person name="Li W."/>
            <person name="Martinez-Rossi N.M."/>
            <person name="Monod M."/>
            <person name="Shelest E."/>
            <person name="Barton R.C."/>
            <person name="Birch E."/>
            <person name="Brakhage A.A."/>
            <person name="Chen Z."/>
            <person name="Gurr S.J."/>
            <person name="Heiman D."/>
            <person name="Heitman J."/>
            <person name="Kosti I."/>
            <person name="Rossi A."/>
            <person name="Saif S."/>
            <person name="Samalova M."/>
            <person name="Saunders C.W."/>
            <person name="Shea T."/>
            <person name="Summerbell R.C."/>
            <person name="Xu J."/>
            <person name="Young S."/>
            <person name="Zeng Q."/>
            <person name="Birren B.W."/>
            <person name="Cuomo C.A."/>
            <person name="White T.C."/>
        </authorList>
    </citation>
    <scope>NUCLEOTIDE SEQUENCE [LARGE SCALE GENOMIC DNA]</scope>
    <source>
        <strain evidence="4">ATCC MYA-4605 / CBS 113480</strain>
    </source>
</reference>
<dbReference type="GeneID" id="9226023"/>
<gene>
    <name evidence="3" type="ORF">MCYG_04353</name>
</gene>
<evidence type="ECO:0000256" key="1">
    <source>
        <dbReference type="SAM" id="MobiDB-lite"/>
    </source>
</evidence>
<dbReference type="RefSeq" id="XP_002846616.1">
    <property type="nucleotide sequence ID" value="XM_002846570.1"/>
</dbReference>
<feature type="compositionally biased region" description="Polar residues" evidence="1">
    <location>
        <begin position="234"/>
        <end position="249"/>
    </location>
</feature>
<sequence length="277" mass="31087">MKLRENRADNRCVFLALANVVKAGELLSLFSFSLLPHPFLLNPSSPVRLRGSWTRLTPNTMSPPTHTDSKGRDLTSCLGFQRYQPLPDHRAGWSLGPCIRHPQSTSFPFSPSLFFFPILLNATDIWLTLAFRKSTQNTLNIWRIKSERKERLSNVLSILNFLSFLPMCQKAFYIHVCGHRSWGPLNRCENRYVCPPETTGYYPVYLTSPCRFCRTSTRRGRDAGRGRGRGRAAPNSQAQNTSSPVSPSRLTAGYPPPHGDGEPSAPPSEKASLPKMP</sequence>
<dbReference type="AlphaFoldDB" id="C5FPL8"/>
<evidence type="ECO:0000313" key="4">
    <source>
        <dbReference type="Proteomes" id="UP000002035"/>
    </source>
</evidence>
<evidence type="ECO:0000256" key="2">
    <source>
        <dbReference type="SAM" id="Phobius"/>
    </source>
</evidence>
<dbReference type="VEuPathDB" id="FungiDB:MCYG_04353"/>
<feature type="transmembrane region" description="Helical" evidence="2">
    <location>
        <begin position="12"/>
        <end position="35"/>
    </location>
</feature>
<keyword evidence="2" id="KW-1133">Transmembrane helix</keyword>
<keyword evidence="2" id="KW-0812">Transmembrane</keyword>
<name>C5FPL8_ARTOC</name>
<evidence type="ECO:0000313" key="3">
    <source>
        <dbReference type="EMBL" id="EEQ31534.1"/>
    </source>
</evidence>
<organism evidence="3 4">
    <name type="scientific">Arthroderma otae (strain ATCC MYA-4605 / CBS 113480)</name>
    <name type="common">Microsporum canis</name>
    <dbReference type="NCBI Taxonomy" id="554155"/>
    <lineage>
        <taxon>Eukaryota</taxon>
        <taxon>Fungi</taxon>
        <taxon>Dikarya</taxon>
        <taxon>Ascomycota</taxon>
        <taxon>Pezizomycotina</taxon>
        <taxon>Eurotiomycetes</taxon>
        <taxon>Eurotiomycetidae</taxon>
        <taxon>Onygenales</taxon>
        <taxon>Arthrodermataceae</taxon>
        <taxon>Microsporum</taxon>
    </lineage>
</organism>
<proteinExistence type="predicted"/>
<keyword evidence="4" id="KW-1185">Reference proteome</keyword>
<dbReference type="HOGENOM" id="CLU_1004622_0_0_1"/>
<dbReference type="OrthoDB" id="4188704at2759"/>
<feature type="transmembrane region" description="Helical" evidence="2">
    <location>
        <begin position="113"/>
        <end position="131"/>
    </location>
</feature>